<dbReference type="CDD" id="cd04617">
    <property type="entry name" value="CBS_pair_CcpN"/>
    <property type="match status" value="1"/>
</dbReference>
<dbReference type="OrthoDB" id="9793615at2"/>
<evidence type="ECO:0000256" key="1">
    <source>
        <dbReference type="ARBA" id="ARBA00023015"/>
    </source>
</evidence>
<dbReference type="InterPro" id="IPR013196">
    <property type="entry name" value="HTH_11"/>
</dbReference>
<name>A0A1H9DW00_9LACT</name>
<keyword evidence="3" id="KW-0804">Transcription</keyword>
<dbReference type="SMART" id="SM00420">
    <property type="entry name" value="HTH_DEOR"/>
    <property type="match status" value="1"/>
</dbReference>
<reference evidence="6 7" key="1">
    <citation type="submission" date="2016-10" db="EMBL/GenBank/DDBJ databases">
        <authorList>
            <person name="de Groot N.N."/>
        </authorList>
    </citation>
    <scope>NUCLEOTIDE SEQUENCE [LARGE SCALE GENOMIC DNA]</scope>
    <source>
        <strain evidence="6 7">DSM 15695</strain>
    </source>
</reference>
<dbReference type="PANTHER" id="PTHR43080">
    <property type="entry name" value="CBS DOMAIN-CONTAINING PROTEIN CBSX3, MITOCHONDRIAL"/>
    <property type="match status" value="1"/>
</dbReference>
<feature type="domain" description="CBS" evidence="5">
    <location>
        <begin position="80"/>
        <end position="139"/>
    </location>
</feature>
<dbReference type="PROSITE" id="PS51371">
    <property type="entry name" value="CBS"/>
    <property type="match status" value="2"/>
</dbReference>
<protein>
    <submittedName>
        <fullName evidence="6">CBS domain-containing protein</fullName>
    </submittedName>
</protein>
<dbReference type="InterPro" id="IPR036390">
    <property type="entry name" value="WH_DNA-bd_sf"/>
</dbReference>
<dbReference type="AlphaFoldDB" id="A0A1H9DW00"/>
<feature type="domain" description="CBS" evidence="5">
    <location>
        <begin position="145"/>
        <end position="206"/>
    </location>
</feature>
<dbReference type="PIRSF" id="PIRSF026546">
    <property type="entry name" value="UCP026546_CBS_YqzB"/>
    <property type="match status" value="1"/>
</dbReference>
<keyword evidence="1" id="KW-0805">Transcription regulation</keyword>
<organism evidence="6 7">
    <name type="scientific">Ignavigranum ruoffiae</name>
    <dbReference type="NCBI Taxonomy" id="89093"/>
    <lineage>
        <taxon>Bacteria</taxon>
        <taxon>Bacillati</taxon>
        <taxon>Bacillota</taxon>
        <taxon>Bacilli</taxon>
        <taxon>Lactobacillales</taxon>
        <taxon>Aerococcaceae</taxon>
        <taxon>Ignavigranum</taxon>
    </lineage>
</organism>
<dbReference type="InterPro" id="IPR016842">
    <property type="entry name" value="UCP026546_HTH-CBS"/>
</dbReference>
<evidence type="ECO:0000313" key="6">
    <source>
        <dbReference type="EMBL" id="SEQ17659.1"/>
    </source>
</evidence>
<accession>A0A1H9DW00</accession>
<dbReference type="InterPro" id="IPR046342">
    <property type="entry name" value="CBS_dom_sf"/>
</dbReference>
<dbReference type="InterPro" id="IPR036388">
    <property type="entry name" value="WH-like_DNA-bd_sf"/>
</dbReference>
<evidence type="ECO:0000313" key="7">
    <source>
        <dbReference type="Proteomes" id="UP000198833"/>
    </source>
</evidence>
<dbReference type="Gene3D" id="1.10.10.10">
    <property type="entry name" value="Winged helix-like DNA-binding domain superfamily/Winged helix DNA-binding domain"/>
    <property type="match status" value="1"/>
</dbReference>
<gene>
    <name evidence="6" type="ORF">SAMN04488558_10626</name>
</gene>
<dbReference type="InterPro" id="IPR051257">
    <property type="entry name" value="Diverse_CBS-Domain"/>
</dbReference>
<dbReference type="Pfam" id="PF00571">
    <property type="entry name" value="CBS"/>
    <property type="match status" value="2"/>
</dbReference>
<evidence type="ECO:0000259" key="5">
    <source>
        <dbReference type="PROSITE" id="PS51371"/>
    </source>
</evidence>
<dbReference type="SUPFAM" id="SSF46785">
    <property type="entry name" value="Winged helix' DNA-binding domain"/>
    <property type="match status" value="1"/>
</dbReference>
<dbReference type="Pfam" id="PF08279">
    <property type="entry name" value="HTH_11"/>
    <property type="match status" value="1"/>
</dbReference>
<dbReference type="Gene3D" id="3.10.580.10">
    <property type="entry name" value="CBS-domain"/>
    <property type="match status" value="1"/>
</dbReference>
<dbReference type="SUPFAM" id="SSF54631">
    <property type="entry name" value="CBS-domain pair"/>
    <property type="match status" value="1"/>
</dbReference>
<dbReference type="STRING" id="89093.SAMN04488558_10626"/>
<dbReference type="Proteomes" id="UP000198833">
    <property type="component" value="Unassembled WGS sequence"/>
</dbReference>
<evidence type="ECO:0000256" key="2">
    <source>
        <dbReference type="ARBA" id="ARBA00023122"/>
    </source>
</evidence>
<proteinExistence type="predicted"/>
<evidence type="ECO:0000256" key="4">
    <source>
        <dbReference type="PROSITE-ProRule" id="PRU00703"/>
    </source>
</evidence>
<dbReference type="SMART" id="SM00116">
    <property type="entry name" value="CBS"/>
    <property type="match status" value="2"/>
</dbReference>
<sequence>MDLTKRQQQIIDIVKNNEPITGNDIAERLDIAKSTIRSDLAVLTLTGILDGRPKVGYIYSGLPYQPMLHEVISSKKVEDIMSSPVIISVETSIHDAMTMLFMYDVGSIYISEGDNQELLGIVSRKDLLRSMATGQSNELAVAVVMTRMPNLIVATPDMPVLEAGKLIVNHQVDSLPVVEGKGSNRIVGKLSKTNLVNLFVELSTSEE</sequence>
<dbReference type="RefSeq" id="WP_092571801.1">
    <property type="nucleotide sequence ID" value="NZ_CALUDV010000017.1"/>
</dbReference>
<dbReference type="InterPro" id="IPR000644">
    <property type="entry name" value="CBS_dom"/>
</dbReference>
<dbReference type="GO" id="GO:0003700">
    <property type="term" value="F:DNA-binding transcription factor activity"/>
    <property type="evidence" value="ECO:0007669"/>
    <property type="project" value="InterPro"/>
</dbReference>
<dbReference type="PANTHER" id="PTHR43080:SF2">
    <property type="entry name" value="CBS DOMAIN-CONTAINING PROTEIN"/>
    <property type="match status" value="1"/>
</dbReference>
<dbReference type="EMBL" id="FOEN01000006">
    <property type="protein sequence ID" value="SEQ17659.1"/>
    <property type="molecule type" value="Genomic_DNA"/>
</dbReference>
<keyword evidence="2 4" id="KW-0129">CBS domain</keyword>
<keyword evidence="7" id="KW-1185">Reference proteome</keyword>
<dbReference type="InterPro" id="IPR001034">
    <property type="entry name" value="DeoR_HTH"/>
</dbReference>
<evidence type="ECO:0000256" key="3">
    <source>
        <dbReference type="ARBA" id="ARBA00023163"/>
    </source>
</evidence>